<dbReference type="Gene3D" id="1.10.1660.10">
    <property type="match status" value="1"/>
</dbReference>
<reference evidence="2 3" key="1">
    <citation type="journal article" date="2015" name="Genome Announc.">
        <title>Expanding the biotechnology potential of lactobacilli through comparative genomics of 213 strains and associated genera.</title>
        <authorList>
            <person name="Sun Z."/>
            <person name="Harris H.M."/>
            <person name="McCann A."/>
            <person name="Guo C."/>
            <person name="Argimon S."/>
            <person name="Zhang W."/>
            <person name="Yang X."/>
            <person name="Jeffery I.B."/>
            <person name="Cooney J.C."/>
            <person name="Kagawa T.F."/>
            <person name="Liu W."/>
            <person name="Song Y."/>
            <person name="Salvetti E."/>
            <person name="Wrobel A."/>
            <person name="Rasinkangas P."/>
            <person name="Parkhill J."/>
            <person name="Rea M.C."/>
            <person name="O'Sullivan O."/>
            <person name="Ritari J."/>
            <person name="Douillard F.P."/>
            <person name="Paul Ross R."/>
            <person name="Yang R."/>
            <person name="Briner A.E."/>
            <person name="Felis G.E."/>
            <person name="de Vos W.M."/>
            <person name="Barrangou R."/>
            <person name="Klaenhammer T.R."/>
            <person name="Caufield P.W."/>
            <person name="Cui Y."/>
            <person name="Zhang H."/>
            <person name="O'Toole P.W."/>
        </authorList>
    </citation>
    <scope>NUCLEOTIDE SEQUENCE [LARGE SCALE GENOMIC DNA]</scope>
    <source>
        <strain evidence="2 3">DSM 13145</strain>
    </source>
</reference>
<evidence type="ECO:0000313" key="3">
    <source>
        <dbReference type="Proteomes" id="UP000051445"/>
    </source>
</evidence>
<name>A0A0R1PG69_9LACO</name>
<evidence type="ECO:0000259" key="1">
    <source>
        <dbReference type="PROSITE" id="PS50937"/>
    </source>
</evidence>
<proteinExistence type="predicted"/>
<dbReference type="Pfam" id="PF13411">
    <property type="entry name" value="MerR_1"/>
    <property type="match status" value="1"/>
</dbReference>
<dbReference type="GO" id="GO:0006355">
    <property type="term" value="P:regulation of DNA-templated transcription"/>
    <property type="evidence" value="ECO:0007669"/>
    <property type="project" value="InterPro"/>
</dbReference>
<dbReference type="Proteomes" id="UP000051445">
    <property type="component" value="Unassembled WGS sequence"/>
</dbReference>
<dbReference type="CDD" id="cd01105">
    <property type="entry name" value="HTH_GlnR-like"/>
    <property type="match status" value="1"/>
</dbReference>
<dbReference type="EMBL" id="AZER01000013">
    <property type="protein sequence ID" value="KRL28051.1"/>
    <property type="molecule type" value="Genomic_DNA"/>
</dbReference>
<accession>A0A0R1PG69</accession>
<dbReference type="OrthoDB" id="9806513at2"/>
<protein>
    <submittedName>
        <fullName evidence="2">Transcriptional regulator</fullName>
    </submittedName>
</protein>
<dbReference type="STRING" id="1423746.FD27_GL000325"/>
<comment type="caution">
    <text evidence="2">The sequence shown here is derived from an EMBL/GenBank/DDBJ whole genome shotgun (WGS) entry which is preliminary data.</text>
</comment>
<dbReference type="GO" id="GO:0003677">
    <property type="term" value="F:DNA binding"/>
    <property type="evidence" value="ECO:0007669"/>
    <property type="project" value="InterPro"/>
</dbReference>
<gene>
    <name evidence="2" type="ORF">FD27_GL000325</name>
</gene>
<dbReference type="SUPFAM" id="SSF46955">
    <property type="entry name" value="Putative DNA-binding domain"/>
    <property type="match status" value="1"/>
</dbReference>
<sequence>MKALAERFRQMMSQHNLRITMSQLSEMTGVSPSQLRYWEKKHYIRSEQGEKNQNHLFPIQMLYRVCTIKFFLDQGYTLTNAVQKAEAHRESIKLFRQFVADQQLHVNQTGPNKAEISIGKIAEDPETEVYATINGDKTELHLRKQG</sequence>
<organism evidence="2 3">
    <name type="scientific">Limosilactobacillus frumenti DSM 13145</name>
    <dbReference type="NCBI Taxonomy" id="1423746"/>
    <lineage>
        <taxon>Bacteria</taxon>
        <taxon>Bacillati</taxon>
        <taxon>Bacillota</taxon>
        <taxon>Bacilli</taxon>
        <taxon>Lactobacillales</taxon>
        <taxon>Lactobacillaceae</taxon>
        <taxon>Limosilactobacillus</taxon>
    </lineage>
</organism>
<dbReference type="InterPro" id="IPR009061">
    <property type="entry name" value="DNA-bd_dom_put_sf"/>
</dbReference>
<keyword evidence="3" id="KW-1185">Reference proteome</keyword>
<dbReference type="AlphaFoldDB" id="A0A0R1PG69"/>
<dbReference type="InterPro" id="IPR000551">
    <property type="entry name" value="MerR-type_HTH_dom"/>
</dbReference>
<feature type="domain" description="HTH merR-type" evidence="1">
    <location>
        <begin position="18"/>
        <end position="53"/>
    </location>
</feature>
<dbReference type="SMART" id="SM00422">
    <property type="entry name" value="HTH_MERR"/>
    <property type="match status" value="1"/>
</dbReference>
<dbReference type="PROSITE" id="PS50937">
    <property type="entry name" value="HTH_MERR_2"/>
    <property type="match status" value="1"/>
</dbReference>
<dbReference type="RefSeq" id="WP_057749161.1">
    <property type="nucleotide sequence ID" value="NZ_AZER01000013.1"/>
</dbReference>
<evidence type="ECO:0000313" key="2">
    <source>
        <dbReference type="EMBL" id="KRL28051.1"/>
    </source>
</evidence>
<dbReference type="PATRIC" id="fig|1423746.3.peg.332"/>